<gene>
    <name evidence="2" type="ORF">M427DRAFT_275954</name>
</gene>
<feature type="region of interest" description="Disordered" evidence="1">
    <location>
        <begin position="101"/>
        <end position="123"/>
    </location>
</feature>
<sequence length="260" mass="28301">MSPNSRVANHRQISVAPPPTPAPAHASAQTRVTHRTAQTIDWTLQLRLHSPPRAHPRQTPRLIKVIQRITQSPPRLFFSTLPKSPFAISLVPCAGSPCTPPSPSITQTTRRAARHSHMQSTQPYDRIWRPRSLALDDALESDLKEMFASLSRDPSRSSTPSLGSAGSLPAIGATPDKSSAHAERLHEALEMIGTGKGGKESGAPALKAQHSVIVRDAESMSMAGLRMWKETLDVKPTDAWKPDPTTTAPRRDSKFDDSVS</sequence>
<feature type="region of interest" description="Disordered" evidence="1">
    <location>
        <begin position="1"/>
        <end position="30"/>
    </location>
</feature>
<dbReference type="AlphaFoldDB" id="A0A139AY51"/>
<evidence type="ECO:0000256" key="1">
    <source>
        <dbReference type="SAM" id="MobiDB-lite"/>
    </source>
</evidence>
<dbReference type="EMBL" id="KQ965732">
    <property type="protein sequence ID" value="KXS21666.1"/>
    <property type="molecule type" value="Genomic_DNA"/>
</dbReference>
<evidence type="ECO:0000313" key="3">
    <source>
        <dbReference type="Proteomes" id="UP000070544"/>
    </source>
</evidence>
<feature type="compositionally biased region" description="Basic and acidic residues" evidence="1">
    <location>
        <begin position="231"/>
        <end position="241"/>
    </location>
</feature>
<keyword evidence="3" id="KW-1185">Reference proteome</keyword>
<evidence type="ECO:0000313" key="2">
    <source>
        <dbReference type="EMBL" id="KXS21666.1"/>
    </source>
</evidence>
<feature type="compositionally biased region" description="Basic and acidic residues" evidence="1">
    <location>
        <begin position="249"/>
        <end position="260"/>
    </location>
</feature>
<accession>A0A139AY51</accession>
<name>A0A139AY51_GONPJ</name>
<protein>
    <submittedName>
        <fullName evidence="2">Uncharacterized protein</fullName>
    </submittedName>
</protein>
<dbReference type="Proteomes" id="UP000070544">
    <property type="component" value="Unassembled WGS sequence"/>
</dbReference>
<organism evidence="2 3">
    <name type="scientific">Gonapodya prolifera (strain JEL478)</name>
    <name type="common">Monoblepharis prolifera</name>
    <dbReference type="NCBI Taxonomy" id="1344416"/>
    <lineage>
        <taxon>Eukaryota</taxon>
        <taxon>Fungi</taxon>
        <taxon>Fungi incertae sedis</taxon>
        <taxon>Chytridiomycota</taxon>
        <taxon>Chytridiomycota incertae sedis</taxon>
        <taxon>Monoblepharidomycetes</taxon>
        <taxon>Monoblepharidales</taxon>
        <taxon>Gonapodyaceae</taxon>
        <taxon>Gonapodya</taxon>
    </lineage>
</organism>
<feature type="region of interest" description="Disordered" evidence="1">
    <location>
        <begin position="150"/>
        <end position="181"/>
    </location>
</feature>
<reference evidence="2 3" key="1">
    <citation type="journal article" date="2015" name="Genome Biol. Evol.">
        <title>Phylogenomic analyses indicate that early fungi evolved digesting cell walls of algal ancestors of land plants.</title>
        <authorList>
            <person name="Chang Y."/>
            <person name="Wang S."/>
            <person name="Sekimoto S."/>
            <person name="Aerts A.L."/>
            <person name="Choi C."/>
            <person name="Clum A."/>
            <person name="LaButti K.M."/>
            <person name="Lindquist E.A."/>
            <person name="Yee Ngan C."/>
            <person name="Ohm R.A."/>
            <person name="Salamov A.A."/>
            <person name="Grigoriev I.V."/>
            <person name="Spatafora J.W."/>
            <person name="Berbee M.L."/>
        </authorList>
    </citation>
    <scope>NUCLEOTIDE SEQUENCE [LARGE SCALE GENOMIC DNA]</scope>
    <source>
        <strain evidence="2 3">JEL478</strain>
    </source>
</reference>
<feature type="region of interest" description="Disordered" evidence="1">
    <location>
        <begin position="231"/>
        <end position="260"/>
    </location>
</feature>
<proteinExistence type="predicted"/>